<comment type="caution">
    <text evidence="2">The sequence shown here is derived from an EMBL/GenBank/DDBJ whole genome shotgun (WGS) entry which is preliminary data.</text>
</comment>
<dbReference type="Proteomes" id="UP001066276">
    <property type="component" value="Chromosome 3_2"/>
</dbReference>
<feature type="region of interest" description="Disordered" evidence="1">
    <location>
        <begin position="75"/>
        <end position="97"/>
    </location>
</feature>
<evidence type="ECO:0000256" key="1">
    <source>
        <dbReference type="SAM" id="MobiDB-lite"/>
    </source>
</evidence>
<protein>
    <submittedName>
        <fullName evidence="2">Uncharacterized protein</fullName>
    </submittedName>
</protein>
<dbReference type="Gene3D" id="3.30.70.1820">
    <property type="entry name" value="L1 transposable element, RRM domain"/>
    <property type="match status" value="1"/>
</dbReference>
<proteinExistence type="predicted"/>
<dbReference type="AlphaFoldDB" id="A0AAV7TVN1"/>
<organism evidence="2 3">
    <name type="scientific">Pleurodeles waltl</name>
    <name type="common">Iberian ribbed newt</name>
    <dbReference type="NCBI Taxonomy" id="8319"/>
    <lineage>
        <taxon>Eukaryota</taxon>
        <taxon>Metazoa</taxon>
        <taxon>Chordata</taxon>
        <taxon>Craniata</taxon>
        <taxon>Vertebrata</taxon>
        <taxon>Euteleostomi</taxon>
        <taxon>Amphibia</taxon>
        <taxon>Batrachia</taxon>
        <taxon>Caudata</taxon>
        <taxon>Salamandroidea</taxon>
        <taxon>Salamandridae</taxon>
        <taxon>Pleurodelinae</taxon>
        <taxon>Pleurodeles</taxon>
    </lineage>
</organism>
<keyword evidence="3" id="KW-1185">Reference proteome</keyword>
<gene>
    <name evidence="2" type="ORF">NDU88_004876</name>
</gene>
<evidence type="ECO:0000313" key="2">
    <source>
        <dbReference type="EMBL" id="KAJ1179642.1"/>
    </source>
</evidence>
<reference evidence="2" key="1">
    <citation type="journal article" date="2022" name="bioRxiv">
        <title>Sequencing and chromosome-scale assembly of the giantPleurodeles waltlgenome.</title>
        <authorList>
            <person name="Brown T."/>
            <person name="Elewa A."/>
            <person name="Iarovenko S."/>
            <person name="Subramanian E."/>
            <person name="Araus A.J."/>
            <person name="Petzold A."/>
            <person name="Susuki M."/>
            <person name="Suzuki K.-i.T."/>
            <person name="Hayashi T."/>
            <person name="Toyoda A."/>
            <person name="Oliveira C."/>
            <person name="Osipova E."/>
            <person name="Leigh N.D."/>
            <person name="Simon A."/>
            <person name="Yun M.H."/>
        </authorList>
    </citation>
    <scope>NUCLEOTIDE SEQUENCE</scope>
    <source>
        <strain evidence="2">20211129_DDA</strain>
        <tissue evidence="2">Liver</tissue>
    </source>
</reference>
<evidence type="ECO:0000313" key="3">
    <source>
        <dbReference type="Proteomes" id="UP001066276"/>
    </source>
</evidence>
<name>A0AAV7TVN1_PLEWA</name>
<accession>A0AAV7TVN1</accession>
<sequence length="219" mass="23843">MECGRVEQEGGLGFAVPVDFLPFLGCVSAVGWPLEEELWACWPFGARGPTVWAGAALYLRVAHCAREEVPGSRGRALADGLDRPGGQCKQMRGGEPPRADLRKVSDKVKLAEGSIVELQTEVGALRKQMVQVISTVGMLEGRLEDSVGRSRRNNVRLLGFPERAEGAMVEGFVERWIKHVVQPVGLSAVFVVERAHRALVVPPLPRAPPRAIIAIYSMV</sequence>
<dbReference type="EMBL" id="JANPWB010000006">
    <property type="protein sequence ID" value="KAJ1179642.1"/>
    <property type="molecule type" value="Genomic_DNA"/>
</dbReference>